<comment type="caution">
    <text evidence="3">The sequence shown here is derived from an EMBL/GenBank/DDBJ whole genome shotgun (WGS) entry which is preliminary data.</text>
</comment>
<dbReference type="GO" id="GO:1905515">
    <property type="term" value="P:non-motile cilium assembly"/>
    <property type="evidence" value="ECO:0007669"/>
    <property type="project" value="TreeGrafter"/>
</dbReference>
<dbReference type="EMBL" id="CAJFCJ010000011">
    <property type="protein sequence ID" value="CAD5119866.1"/>
    <property type="molecule type" value="Genomic_DNA"/>
</dbReference>
<reference evidence="3 4" key="1">
    <citation type="submission" date="2020-08" db="EMBL/GenBank/DDBJ databases">
        <authorList>
            <person name="Hejnol A."/>
        </authorList>
    </citation>
    <scope>NUCLEOTIDE SEQUENCE [LARGE SCALE GENOMIC DNA]</scope>
</reference>
<gene>
    <name evidence="3" type="ORF">DGYR_LOCUS8046</name>
</gene>
<dbReference type="Proteomes" id="UP000549394">
    <property type="component" value="Unassembled WGS sequence"/>
</dbReference>
<protein>
    <submittedName>
        <fullName evidence="3">DgyrCDS8450</fullName>
    </submittedName>
</protein>
<name>A0A7I8VWE4_9ANNE</name>
<dbReference type="InterPro" id="IPR038929">
    <property type="entry name" value="CCDC13"/>
</dbReference>
<feature type="coiled-coil region" evidence="1">
    <location>
        <begin position="65"/>
        <end position="99"/>
    </location>
</feature>
<evidence type="ECO:0000256" key="2">
    <source>
        <dbReference type="SAM" id="MobiDB-lite"/>
    </source>
</evidence>
<organism evidence="3 4">
    <name type="scientific">Dimorphilus gyrociliatus</name>
    <dbReference type="NCBI Taxonomy" id="2664684"/>
    <lineage>
        <taxon>Eukaryota</taxon>
        <taxon>Metazoa</taxon>
        <taxon>Spiralia</taxon>
        <taxon>Lophotrochozoa</taxon>
        <taxon>Annelida</taxon>
        <taxon>Polychaeta</taxon>
        <taxon>Polychaeta incertae sedis</taxon>
        <taxon>Dinophilidae</taxon>
        <taxon>Dimorphilus</taxon>
    </lineage>
</organism>
<feature type="compositionally biased region" description="Low complexity" evidence="2">
    <location>
        <begin position="468"/>
        <end position="484"/>
    </location>
</feature>
<evidence type="ECO:0000313" key="3">
    <source>
        <dbReference type="EMBL" id="CAD5119866.1"/>
    </source>
</evidence>
<dbReference type="PANTHER" id="PTHR31935">
    <property type="entry name" value="COILED-COIL DOMAIN-CONTAINING PROTEIN 13"/>
    <property type="match status" value="1"/>
</dbReference>
<dbReference type="GO" id="GO:0034451">
    <property type="term" value="C:centriolar satellite"/>
    <property type="evidence" value="ECO:0007669"/>
    <property type="project" value="TreeGrafter"/>
</dbReference>
<proteinExistence type="predicted"/>
<dbReference type="AlphaFoldDB" id="A0A7I8VWE4"/>
<feature type="compositionally biased region" description="Low complexity" evidence="2">
    <location>
        <begin position="27"/>
        <end position="37"/>
    </location>
</feature>
<keyword evidence="1" id="KW-0175">Coiled coil</keyword>
<sequence>MTSTQDDLRLQFEAIQEKQKKKFVRIKQQQAAKSKQQNGDNEESLTLSDDLGLMGADTMQQDQLKNEFQSAKEEYTNRIRSLEDENGRLLQLVKEKEVEAKLLRKKWEKDKILLETFSAGSTSDAASTKIVELSKKVRELNAELESERNKNRLSTRRIYELSNQLQNGGSEKPREILDEEKLQLELKATSEKLRQSELKMAEYRNQNSSLKQELKLAQKALSNEIGENTSVQAVLKSDSTWRGRSQQILSLQQKVSELKSQLEGSEMDFGTGSAVSGRRTATLDIQHKDQIRKLEKDRKENLQKMGETISELEKERDDLKGKLDASKARNKVLSNEIKSLKNQTQTLLTKNNHDNELIQALMKQIEQLQKGLVSATKNKSDSSEKFNKNMSDLKVQSEQYLNRIKQLENTIRERDDHLIELENEFDSLKRKTSQSKTHFTQKTSRLSQCRIEHNIAVVTIDSEEMGSARRNSSRLSSRSSSRLAETPRADIEHYKVLSQTAQVERDKLVELIGVMQKRVQDSEEKRLQSEQHLKSERKKTAILEKQVGRLKSEGRKLEETETDLLATKIDDLENDILFKSDEIDMLKMALDRSISAKEEDLKIYQQVIEQTKSMFIKAVRQK</sequence>
<dbReference type="Gene3D" id="1.10.287.1490">
    <property type="match status" value="1"/>
</dbReference>
<dbReference type="PANTHER" id="PTHR31935:SF1">
    <property type="entry name" value="COILED-COIL DOMAIN-CONTAINING PROTEIN 13"/>
    <property type="match status" value="1"/>
</dbReference>
<feature type="region of interest" description="Disordered" evidence="2">
    <location>
        <begin position="26"/>
        <end position="51"/>
    </location>
</feature>
<feature type="coiled-coil region" evidence="1">
    <location>
        <begin position="123"/>
        <end position="220"/>
    </location>
</feature>
<keyword evidence="4" id="KW-1185">Reference proteome</keyword>
<accession>A0A7I8VWE4</accession>
<feature type="region of interest" description="Disordered" evidence="2">
    <location>
        <begin position="464"/>
        <end position="486"/>
    </location>
</feature>
<dbReference type="OrthoDB" id="10258312at2759"/>
<evidence type="ECO:0000256" key="1">
    <source>
        <dbReference type="SAM" id="Coils"/>
    </source>
</evidence>
<dbReference type="GO" id="GO:0031122">
    <property type="term" value="P:cytoplasmic microtubule organization"/>
    <property type="evidence" value="ECO:0007669"/>
    <property type="project" value="TreeGrafter"/>
</dbReference>
<feature type="coiled-coil region" evidence="1">
    <location>
        <begin position="295"/>
        <end position="431"/>
    </location>
</feature>
<evidence type="ECO:0000313" key="4">
    <source>
        <dbReference type="Proteomes" id="UP000549394"/>
    </source>
</evidence>